<gene>
    <name evidence="1" type="ORF">WA1_12535</name>
</gene>
<dbReference type="InterPro" id="IPR017576">
    <property type="entry name" value="CRISPR-assoc_prot_Csc1"/>
</dbReference>
<dbReference type="EMBL" id="ANNX02000016">
    <property type="protein sequence ID" value="KYC42934.1"/>
    <property type="molecule type" value="Genomic_DNA"/>
</dbReference>
<dbReference type="AlphaFoldDB" id="A0A139XE07"/>
<dbReference type="OrthoDB" id="49508at2"/>
<accession>A0A139XE07</accession>
<dbReference type="Proteomes" id="UP000076925">
    <property type="component" value="Unassembled WGS sequence"/>
</dbReference>
<evidence type="ECO:0000313" key="1">
    <source>
        <dbReference type="EMBL" id="KYC42934.1"/>
    </source>
</evidence>
<proteinExistence type="predicted"/>
<keyword evidence="2" id="KW-1185">Reference proteome</keyword>
<protein>
    <submittedName>
        <fullName evidence="1">Type I-D CRISPR-associated protein Csc1</fullName>
    </submittedName>
</protein>
<organism evidence="1 2">
    <name type="scientific">Scytonema hofmannii PCC 7110</name>
    <dbReference type="NCBI Taxonomy" id="128403"/>
    <lineage>
        <taxon>Bacteria</taxon>
        <taxon>Bacillati</taxon>
        <taxon>Cyanobacteriota</taxon>
        <taxon>Cyanophyceae</taxon>
        <taxon>Nostocales</taxon>
        <taxon>Scytonemataceae</taxon>
        <taxon>Scytonema</taxon>
    </lineage>
</organism>
<dbReference type="NCBIfam" id="TIGR03159">
    <property type="entry name" value="cas_Csc1"/>
    <property type="match status" value="1"/>
</dbReference>
<dbReference type="RefSeq" id="WP_026135372.1">
    <property type="nucleotide sequence ID" value="NZ_KQ976354.1"/>
</dbReference>
<reference evidence="1 2" key="1">
    <citation type="journal article" date="2013" name="Genome Biol. Evol.">
        <title>Genomes of Stigonematalean cyanobacteria (subsection V) and the evolution of oxygenic photosynthesis from prokaryotes to plastids.</title>
        <authorList>
            <person name="Dagan T."/>
            <person name="Roettger M."/>
            <person name="Stucken K."/>
            <person name="Landan G."/>
            <person name="Koch R."/>
            <person name="Major P."/>
            <person name="Gould S.B."/>
            <person name="Goremykin V.V."/>
            <person name="Rippka R."/>
            <person name="Tandeau de Marsac N."/>
            <person name="Gugger M."/>
            <person name="Lockhart P.J."/>
            <person name="Allen J.F."/>
            <person name="Brune I."/>
            <person name="Maus I."/>
            <person name="Puhler A."/>
            <person name="Martin W.F."/>
        </authorList>
    </citation>
    <scope>NUCLEOTIDE SEQUENCE [LARGE SCALE GENOMIC DNA]</scope>
    <source>
        <strain evidence="1 2">PCC 7110</strain>
    </source>
</reference>
<name>A0A139XE07_9CYAN</name>
<evidence type="ECO:0000313" key="2">
    <source>
        <dbReference type="Proteomes" id="UP000076925"/>
    </source>
</evidence>
<sequence>MALYHCTLTLHDNVFFATREMGILYETEKYLHNWALSFALFSIHYIPQPYRLQGEQAQKPTYLDASAEQNLLHLNQAGIYVFPAQPINWSYQINTFKAAQVGYYGKSKQFGDKGAEKNYPINYGRAKELAVGSQYRTYIVAPENIKIPRWIRLGKWAAKIRVEVIKIPENILRSKSGDYTCLHPLNPLDLPSETRILLYNRIVMPPVSLVSQAQLRGEYVFAKKNDDVKKKDWEAFKATLTVGQYQQLPEEIYLPKVTFYGAGNVVATA</sequence>
<comment type="caution">
    <text evidence="1">The sequence shown here is derived from an EMBL/GenBank/DDBJ whole genome shotgun (WGS) entry which is preliminary data.</text>
</comment>
<dbReference type="Pfam" id="PF26241">
    <property type="entry name" value="Cas_Csc1"/>
    <property type="match status" value="1"/>
</dbReference>